<dbReference type="InterPro" id="IPR019549">
    <property type="entry name" value="Homeobox-engrailed_C-terminal"/>
</dbReference>
<dbReference type="GO" id="GO:0009653">
    <property type="term" value="P:anatomical structure morphogenesis"/>
    <property type="evidence" value="ECO:0007669"/>
    <property type="project" value="UniProtKB-ARBA"/>
</dbReference>
<dbReference type="InParanoid" id="D6WQ94"/>
<dbReference type="GO" id="GO:0005634">
    <property type="term" value="C:nucleus"/>
    <property type="evidence" value="ECO:0000318"/>
    <property type="project" value="GO_Central"/>
</dbReference>
<evidence type="ECO:0000313" key="11">
    <source>
        <dbReference type="EMBL" id="EFA07523.2"/>
    </source>
</evidence>
<evidence type="ECO:0000256" key="4">
    <source>
        <dbReference type="ARBA" id="ARBA00023155"/>
    </source>
</evidence>
<dbReference type="eggNOG" id="KOG0493">
    <property type="taxonomic scope" value="Eukaryota"/>
</dbReference>
<dbReference type="HOGENOM" id="CLU_850814_0_0_1"/>
<dbReference type="PROSITE" id="PS00027">
    <property type="entry name" value="HOMEOBOX_1"/>
    <property type="match status" value="1"/>
</dbReference>
<protein>
    <recommendedName>
        <fullName evidence="8">Homeobox protein engrailed-like</fullName>
    </recommendedName>
</protein>
<dbReference type="SUPFAM" id="SSF46689">
    <property type="entry name" value="Homeodomain-like"/>
    <property type="match status" value="1"/>
</dbReference>
<dbReference type="GO" id="GO:0000981">
    <property type="term" value="F:DNA-binding transcription factor activity, RNA polymerase II-specific"/>
    <property type="evidence" value="ECO:0000318"/>
    <property type="project" value="GO_Central"/>
</dbReference>
<dbReference type="EMBL" id="KQ971354">
    <property type="protein sequence ID" value="EFA07523.2"/>
    <property type="molecule type" value="Genomic_DNA"/>
</dbReference>
<evidence type="ECO:0000256" key="8">
    <source>
        <dbReference type="RuleBase" id="RU510713"/>
    </source>
</evidence>
<feature type="compositionally biased region" description="Polar residues" evidence="9">
    <location>
        <begin position="42"/>
        <end position="58"/>
    </location>
</feature>
<dbReference type="PANTHER" id="PTHR24341:SF6">
    <property type="entry name" value="HOMEOBOX PROTEIN INVECTED"/>
    <property type="match status" value="1"/>
</dbReference>
<feature type="compositionally biased region" description="Basic residues" evidence="9">
    <location>
        <begin position="237"/>
        <end position="246"/>
    </location>
</feature>
<reference evidence="11 12" key="1">
    <citation type="journal article" date="2008" name="Nature">
        <title>The genome of the model beetle and pest Tribolium castaneum.</title>
        <authorList>
            <consortium name="Tribolium Genome Sequencing Consortium"/>
            <person name="Richards S."/>
            <person name="Gibbs R.A."/>
            <person name="Weinstock G.M."/>
            <person name="Brown S.J."/>
            <person name="Denell R."/>
            <person name="Beeman R.W."/>
            <person name="Gibbs R."/>
            <person name="Beeman R.W."/>
            <person name="Brown S.J."/>
            <person name="Bucher G."/>
            <person name="Friedrich M."/>
            <person name="Grimmelikhuijzen C.J."/>
            <person name="Klingler M."/>
            <person name="Lorenzen M."/>
            <person name="Richards S."/>
            <person name="Roth S."/>
            <person name="Schroder R."/>
            <person name="Tautz D."/>
            <person name="Zdobnov E.M."/>
            <person name="Muzny D."/>
            <person name="Gibbs R.A."/>
            <person name="Weinstock G.M."/>
            <person name="Attaway T."/>
            <person name="Bell S."/>
            <person name="Buhay C.J."/>
            <person name="Chandrabose M.N."/>
            <person name="Chavez D."/>
            <person name="Clerk-Blankenburg K.P."/>
            <person name="Cree A."/>
            <person name="Dao M."/>
            <person name="Davis C."/>
            <person name="Chacko J."/>
            <person name="Dinh H."/>
            <person name="Dugan-Rocha S."/>
            <person name="Fowler G."/>
            <person name="Garner T.T."/>
            <person name="Garnes J."/>
            <person name="Gnirke A."/>
            <person name="Hawes A."/>
            <person name="Hernandez J."/>
            <person name="Hines S."/>
            <person name="Holder M."/>
            <person name="Hume J."/>
            <person name="Jhangiani S.N."/>
            <person name="Joshi V."/>
            <person name="Khan Z.M."/>
            <person name="Jackson L."/>
            <person name="Kovar C."/>
            <person name="Kowis A."/>
            <person name="Lee S."/>
            <person name="Lewis L.R."/>
            <person name="Margolis J."/>
            <person name="Morgan M."/>
            <person name="Nazareth L.V."/>
            <person name="Nguyen N."/>
            <person name="Okwuonu G."/>
            <person name="Parker D."/>
            <person name="Richards S."/>
            <person name="Ruiz S.J."/>
            <person name="Santibanez J."/>
            <person name="Savard J."/>
            <person name="Scherer S.E."/>
            <person name="Schneider B."/>
            <person name="Sodergren E."/>
            <person name="Tautz D."/>
            <person name="Vattahil S."/>
            <person name="Villasana D."/>
            <person name="White C.S."/>
            <person name="Wright R."/>
            <person name="Park Y."/>
            <person name="Beeman R.W."/>
            <person name="Lord J."/>
            <person name="Oppert B."/>
            <person name="Lorenzen M."/>
            <person name="Brown S."/>
            <person name="Wang L."/>
            <person name="Savard J."/>
            <person name="Tautz D."/>
            <person name="Richards S."/>
            <person name="Weinstock G."/>
            <person name="Gibbs R.A."/>
            <person name="Liu Y."/>
            <person name="Worley K."/>
            <person name="Weinstock G."/>
            <person name="Elsik C.G."/>
            <person name="Reese J.T."/>
            <person name="Elhaik E."/>
            <person name="Landan G."/>
            <person name="Graur D."/>
            <person name="Arensburger P."/>
            <person name="Atkinson P."/>
            <person name="Beeman R.W."/>
            <person name="Beidler J."/>
            <person name="Brown S.J."/>
            <person name="Demuth J.P."/>
            <person name="Drury D.W."/>
            <person name="Du Y.Z."/>
            <person name="Fujiwara H."/>
            <person name="Lorenzen M."/>
            <person name="Maselli V."/>
            <person name="Osanai M."/>
            <person name="Park Y."/>
            <person name="Robertson H.M."/>
            <person name="Tu Z."/>
            <person name="Wang J.J."/>
            <person name="Wang S."/>
            <person name="Richards S."/>
            <person name="Song H."/>
            <person name="Zhang L."/>
            <person name="Sodergren E."/>
            <person name="Werner D."/>
            <person name="Stanke M."/>
            <person name="Morgenstern B."/>
            <person name="Solovyev V."/>
            <person name="Kosarev P."/>
            <person name="Brown G."/>
            <person name="Chen H.C."/>
            <person name="Ermolaeva O."/>
            <person name="Hlavina W."/>
            <person name="Kapustin Y."/>
            <person name="Kiryutin B."/>
            <person name="Kitts P."/>
            <person name="Maglott D."/>
            <person name="Pruitt K."/>
            <person name="Sapojnikov V."/>
            <person name="Souvorov A."/>
            <person name="Mackey A.J."/>
            <person name="Waterhouse R.M."/>
            <person name="Wyder S."/>
            <person name="Zdobnov E.M."/>
            <person name="Zdobnov E.M."/>
            <person name="Wyder S."/>
            <person name="Kriventseva E.V."/>
            <person name="Kadowaki T."/>
            <person name="Bork P."/>
            <person name="Aranda M."/>
            <person name="Bao R."/>
            <person name="Beermann A."/>
            <person name="Berns N."/>
            <person name="Bolognesi R."/>
            <person name="Bonneton F."/>
            <person name="Bopp D."/>
            <person name="Brown S.J."/>
            <person name="Bucher G."/>
            <person name="Butts T."/>
            <person name="Chaumot A."/>
            <person name="Denell R.E."/>
            <person name="Ferrier D.E."/>
            <person name="Friedrich M."/>
            <person name="Gordon C.M."/>
            <person name="Jindra M."/>
            <person name="Klingler M."/>
            <person name="Lan Q."/>
            <person name="Lattorff H.M."/>
            <person name="Laudet V."/>
            <person name="von Levetsow C."/>
            <person name="Liu Z."/>
            <person name="Lutz R."/>
            <person name="Lynch J.A."/>
            <person name="da Fonseca R.N."/>
            <person name="Posnien N."/>
            <person name="Reuter R."/>
            <person name="Roth S."/>
            <person name="Savard J."/>
            <person name="Schinko J.B."/>
            <person name="Schmitt C."/>
            <person name="Schoppmeier M."/>
            <person name="Schroder R."/>
            <person name="Shippy T.D."/>
            <person name="Simonnet F."/>
            <person name="Marques-Souza H."/>
            <person name="Tautz D."/>
            <person name="Tomoyasu Y."/>
            <person name="Trauner J."/>
            <person name="Van der Zee M."/>
            <person name="Vervoort M."/>
            <person name="Wittkopp N."/>
            <person name="Wimmer E.A."/>
            <person name="Yang X."/>
            <person name="Jones A.K."/>
            <person name="Sattelle D.B."/>
            <person name="Ebert P.R."/>
            <person name="Nelson D."/>
            <person name="Scott J.G."/>
            <person name="Beeman R.W."/>
            <person name="Muthukrishnan S."/>
            <person name="Kramer K.J."/>
            <person name="Arakane Y."/>
            <person name="Beeman R.W."/>
            <person name="Zhu Q."/>
            <person name="Hogenkamp D."/>
            <person name="Dixit R."/>
            <person name="Oppert B."/>
            <person name="Jiang H."/>
            <person name="Zou Z."/>
            <person name="Marshall J."/>
            <person name="Elpidina E."/>
            <person name="Vinokurov K."/>
            <person name="Oppert C."/>
            <person name="Zou Z."/>
            <person name="Evans J."/>
            <person name="Lu Z."/>
            <person name="Zhao P."/>
            <person name="Sumathipala N."/>
            <person name="Altincicek B."/>
            <person name="Vilcinskas A."/>
            <person name="Williams M."/>
            <person name="Hultmark D."/>
            <person name="Hetru C."/>
            <person name="Jiang H."/>
            <person name="Grimmelikhuijzen C.J."/>
            <person name="Hauser F."/>
            <person name="Cazzamali G."/>
            <person name="Williamson M."/>
            <person name="Park Y."/>
            <person name="Li B."/>
            <person name="Tanaka Y."/>
            <person name="Predel R."/>
            <person name="Neupert S."/>
            <person name="Schachtner J."/>
            <person name="Verleyen P."/>
            <person name="Raible F."/>
            <person name="Bork P."/>
            <person name="Friedrich M."/>
            <person name="Walden K.K."/>
            <person name="Robertson H.M."/>
            <person name="Angeli S."/>
            <person name="Foret S."/>
            <person name="Bucher G."/>
            <person name="Schuetz S."/>
            <person name="Maleszka R."/>
            <person name="Wimmer E.A."/>
            <person name="Beeman R.W."/>
            <person name="Lorenzen M."/>
            <person name="Tomoyasu Y."/>
            <person name="Miller S.C."/>
            <person name="Grossmann D."/>
            <person name="Bucher G."/>
        </authorList>
    </citation>
    <scope>NUCLEOTIDE SEQUENCE [LARGE SCALE GENOMIC DNA]</scope>
    <source>
        <strain evidence="11 12">Georgia GA2</strain>
    </source>
</reference>
<dbReference type="PRINTS" id="PR00031">
    <property type="entry name" value="HTHREPRESSR"/>
</dbReference>
<evidence type="ECO:0000256" key="6">
    <source>
        <dbReference type="PROSITE-ProRule" id="PRU00108"/>
    </source>
</evidence>
<feature type="compositionally biased region" description="Polar residues" evidence="9">
    <location>
        <begin position="17"/>
        <end position="30"/>
    </location>
</feature>
<dbReference type="Gene3D" id="1.10.10.60">
    <property type="entry name" value="Homeodomain-like"/>
    <property type="match status" value="1"/>
</dbReference>
<evidence type="ECO:0000256" key="2">
    <source>
        <dbReference type="ARBA" id="ARBA00022473"/>
    </source>
</evidence>
<feature type="compositionally biased region" description="Basic and acidic residues" evidence="9">
    <location>
        <begin position="31"/>
        <end position="41"/>
    </location>
</feature>
<evidence type="ECO:0000256" key="7">
    <source>
        <dbReference type="RuleBase" id="RU000682"/>
    </source>
</evidence>
<dbReference type="InterPro" id="IPR009057">
    <property type="entry name" value="Homeodomain-like_sf"/>
</dbReference>
<name>D6WQ94_TRICA</name>
<dbReference type="Pfam" id="PF00046">
    <property type="entry name" value="Homeodomain"/>
    <property type="match status" value="1"/>
</dbReference>
<evidence type="ECO:0000313" key="12">
    <source>
        <dbReference type="Proteomes" id="UP000007266"/>
    </source>
</evidence>
<dbReference type="GO" id="GO:0000978">
    <property type="term" value="F:RNA polymerase II cis-regulatory region sequence-specific DNA binding"/>
    <property type="evidence" value="ECO:0000318"/>
    <property type="project" value="GO_Central"/>
</dbReference>
<feature type="region of interest" description="Disordered" evidence="9">
    <location>
        <begin position="1"/>
        <end position="137"/>
    </location>
</feature>
<dbReference type="InterPro" id="IPR017970">
    <property type="entry name" value="Homeobox_CS"/>
</dbReference>
<gene>
    <name evidence="11" type="primary">AUGUSTUS-3.0.2_09896</name>
    <name evidence="11" type="ORF">TcasGA2_TC009896</name>
</gene>
<dbReference type="GO" id="GO:0030182">
    <property type="term" value="P:neuron differentiation"/>
    <property type="evidence" value="ECO:0000318"/>
    <property type="project" value="GO_Central"/>
</dbReference>
<evidence type="ECO:0000256" key="1">
    <source>
        <dbReference type="ARBA" id="ARBA00004123"/>
    </source>
</evidence>
<evidence type="ECO:0000256" key="5">
    <source>
        <dbReference type="ARBA" id="ARBA00023242"/>
    </source>
</evidence>
<dbReference type="PRINTS" id="PR00026">
    <property type="entry name" value="ENGRAILED"/>
</dbReference>
<dbReference type="PROSITE" id="PS00033">
    <property type="entry name" value="ENGRAILED"/>
    <property type="match status" value="1"/>
</dbReference>
<reference evidence="11 12" key="2">
    <citation type="journal article" date="2010" name="Nucleic Acids Res.">
        <title>BeetleBase in 2010: revisions to provide comprehensive genomic information for Tribolium castaneum.</title>
        <authorList>
            <person name="Kim H.S."/>
            <person name="Murphy T."/>
            <person name="Xia J."/>
            <person name="Caragea D."/>
            <person name="Park Y."/>
            <person name="Beeman R.W."/>
            <person name="Lorenzen M.D."/>
            <person name="Butcher S."/>
            <person name="Manak J.R."/>
            <person name="Brown S.J."/>
        </authorList>
    </citation>
    <scope>GENOME REANNOTATION</scope>
    <source>
        <strain evidence="11 12">Georgia GA2</strain>
    </source>
</reference>
<dbReference type="InterPro" id="IPR000047">
    <property type="entry name" value="HTH_motif"/>
</dbReference>
<dbReference type="CDD" id="cd00086">
    <property type="entry name" value="homeodomain"/>
    <property type="match status" value="1"/>
</dbReference>
<feature type="region of interest" description="Disordered" evidence="9">
    <location>
        <begin position="229"/>
        <end position="261"/>
    </location>
</feature>
<feature type="compositionally biased region" description="Low complexity" evidence="9">
    <location>
        <begin position="93"/>
        <end position="111"/>
    </location>
</feature>
<organism evidence="11 12">
    <name type="scientific">Tribolium castaneum</name>
    <name type="common">Red flour beetle</name>
    <dbReference type="NCBI Taxonomy" id="7070"/>
    <lineage>
        <taxon>Eukaryota</taxon>
        <taxon>Metazoa</taxon>
        <taxon>Ecdysozoa</taxon>
        <taxon>Arthropoda</taxon>
        <taxon>Hexapoda</taxon>
        <taxon>Insecta</taxon>
        <taxon>Pterygota</taxon>
        <taxon>Neoptera</taxon>
        <taxon>Endopterygota</taxon>
        <taxon>Coleoptera</taxon>
        <taxon>Polyphaga</taxon>
        <taxon>Cucujiformia</taxon>
        <taxon>Tenebrionidae</taxon>
        <taxon>Tenebrionidae incertae sedis</taxon>
        <taxon>Tribolium</taxon>
    </lineage>
</organism>
<dbReference type="Pfam" id="PF10525">
    <property type="entry name" value="Engrail_1_C_sig"/>
    <property type="match status" value="1"/>
</dbReference>
<sequence>MAALTSNMVPQPHHFSRQNLESTDGSVSMDSSDHFDRESPNIDHNSCSSDDTVLSVGNENPPPEDTPLSFKNIESHLNAISQITNSTLDPGRKSPSSPRISSPSSTKSGSPGFLTYTKADRDVDLFRGSSTPESPEHYYNQKTLQANNNDASNGNLKFSIDNILKADFGRRITDPINIRKCKPKKVVPEVGGVEEAKGPVDLSKSEPEKKTESQPMLWPAWVYCTRYSDRPSSGRSPRTRRVKKPGAKQGAPTAEEKRPRTAFSGAQLARLKHEFAENRYLTERRRQQLSAELGLNEAQIKIWFQNKRAKIKKASGQKNPLALQLMAQGLYNHSTIPLTKEEEELQEMQGTKSPA</sequence>
<evidence type="ECO:0000256" key="3">
    <source>
        <dbReference type="ARBA" id="ARBA00023125"/>
    </source>
</evidence>
<dbReference type="InterPro" id="IPR001356">
    <property type="entry name" value="HD"/>
</dbReference>
<feature type="domain" description="Homeobox" evidence="10">
    <location>
        <begin position="254"/>
        <end position="314"/>
    </location>
</feature>
<dbReference type="PROSITE" id="PS50071">
    <property type="entry name" value="HOMEOBOX_2"/>
    <property type="match status" value="1"/>
</dbReference>
<comment type="subcellular location">
    <subcellularLocation>
        <location evidence="1 6 7">Nucleus</location>
    </subcellularLocation>
</comment>
<dbReference type="SMART" id="SM00389">
    <property type="entry name" value="HOX"/>
    <property type="match status" value="1"/>
</dbReference>
<keyword evidence="12" id="KW-1185">Reference proteome</keyword>
<dbReference type="GO" id="GO:0006357">
    <property type="term" value="P:regulation of transcription by RNA polymerase II"/>
    <property type="evidence" value="ECO:0000318"/>
    <property type="project" value="GO_Central"/>
</dbReference>
<dbReference type="FunFam" id="1.10.10.60:FF:000189">
    <property type="entry name" value="Homeobox protein engrailed-like"/>
    <property type="match status" value="1"/>
</dbReference>
<dbReference type="InterPro" id="IPR000747">
    <property type="entry name" value="HD_engrailed"/>
</dbReference>
<dbReference type="OrthoDB" id="6159439at2759"/>
<keyword evidence="2" id="KW-0217">Developmental protein</keyword>
<dbReference type="PANTHER" id="PTHR24341">
    <property type="entry name" value="HOMEOBOX PROTEIN ENGRAILED"/>
    <property type="match status" value="1"/>
</dbReference>
<comment type="similarity">
    <text evidence="8">Belongs to the Engrailed homeobox family.</text>
</comment>
<keyword evidence="4 6" id="KW-0371">Homeobox</keyword>
<proteinExistence type="inferred from homology"/>
<keyword evidence="3 6" id="KW-0238">DNA-binding</keyword>
<evidence type="ECO:0000259" key="10">
    <source>
        <dbReference type="PROSITE" id="PS50071"/>
    </source>
</evidence>
<accession>D6WQ94</accession>
<dbReference type="InterPro" id="IPR019737">
    <property type="entry name" value="Homeobox-engrailed_CS"/>
</dbReference>
<dbReference type="AlphaFoldDB" id="D6WQ94"/>
<feature type="DNA-binding region" description="Homeobox" evidence="6">
    <location>
        <begin position="256"/>
        <end position="315"/>
    </location>
</feature>
<dbReference type="Proteomes" id="UP000007266">
    <property type="component" value="Linkage group 7"/>
</dbReference>
<feature type="compositionally biased region" description="Polar residues" evidence="9">
    <location>
        <begin position="78"/>
        <end position="88"/>
    </location>
</feature>
<evidence type="ECO:0000256" key="9">
    <source>
        <dbReference type="SAM" id="MobiDB-lite"/>
    </source>
</evidence>
<keyword evidence="5 6" id="KW-0539">Nucleus</keyword>
<dbReference type="InterPro" id="IPR050720">
    <property type="entry name" value="Engrailed_Homeobox_TFs"/>
</dbReference>
<dbReference type="InterPro" id="IPR020479">
    <property type="entry name" value="HD_metazoa"/>
</dbReference>
<dbReference type="PRINTS" id="PR00024">
    <property type="entry name" value="HOMEOBOX"/>
</dbReference>